<dbReference type="PROSITE" id="PS51085">
    <property type="entry name" value="2FE2S_FER_2"/>
    <property type="match status" value="1"/>
</dbReference>
<dbReference type="InterPro" id="IPR001041">
    <property type="entry name" value="2Fe-2S_ferredoxin-type"/>
</dbReference>
<dbReference type="InterPro" id="IPR041414">
    <property type="entry name" value="Raco-like_middle"/>
</dbReference>
<dbReference type="InterPro" id="IPR027980">
    <property type="entry name" value="RACo_C"/>
</dbReference>
<accession>E0RXC4</accession>
<name>E0RXC4_BUTPB</name>
<dbReference type="CDD" id="cd00207">
    <property type="entry name" value="fer2"/>
    <property type="match status" value="1"/>
</dbReference>
<protein>
    <submittedName>
        <fullName evidence="2">2Fe-2S iron-sulfur cluster binding domain-containing protein</fullName>
    </submittedName>
</protein>
<dbReference type="AlphaFoldDB" id="E0RXC4"/>
<evidence type="ECO:0000259" key="1">
    <source>
        <dbReference type="PROSITE" id="PS51085"/>
    </source>
</evidence>
<dbReference type="eggNOG" id="COG3894">
    <property type="taxonomic scope" value="Bacteria"/>
</dbReference>
<dbReference type="Pfam" id="PF00111">
    <property type="entry name" value="Fer2"/>
    <property type="match status" value="1"/>
</dbReference>
<reference evidence="2 3" key="1">
    <citation type="journal article" date="2010" name="PLoS ONE">
        <title>The glycobiome of the rumen bacterium Butyrivibrio proteoclasticus B316(T) highlights adaptation to a polysaccharide-rich environment.</title>
        <authorList>
            <person name="Kelly W.J."/>
            <person name="Leahy S.C."/>
            <person name="Altermann E."/>
            <person name="Yeoman C.J."/>
            <person name="Dunne J.C."/>
            <person name="Kong Z."/>
            <person name="Pacheco D.M."/>
            <person name="Li D."/>
            <person name="Noel S.J."/>
            <person name="Moon C.D."/>
            <person name="Cookson A.L."/>
            <person name="Attwood G.T."/>
        </authorList>
    </citation>
    <scope>NUCLEOTIDE SEQUENCE [LARGE SCALE GENOMIC DNA]</scope>
    <source>
        <strain evidence="3">ATCC 51982 / DSM 14932 / B316</strain>
    </source>
</reference>
<evidence type="ECO:0000313" key="2">
    <source>
        <dbReference type="EMBL" id="ADL32962.1"/>
    </source>
</evidence>
<dbReference type="PANTHER" id="PTHR42895">
    <property type="entry name" value="IRON-SULFUR CLUSTER-BINDING PROTEIN-RELATED"/>
    <property type="match status" value="1"/>
</dbReference>
<dbReference type="STRING" id="515622.bpr_I0213"/>
<dbReference type="Pfam" id="PF17651">
    <property type="entry name" value="Raco_middle"/>
    <property type="match status" value="1"/>
</dbReference>
<dbReference type="GO" id="GO:0051536">
    <property type="term" value="F:iron-sulfur cluster binding"/>
    <property type="evidence" value="ECO:0007669"/>
    <property type="project" value="InterPro"/>
</dbReference>
<dbReference type="InterPro" id="IPR052911">
    <property type="entry name" value="Corrinoid_activation_enz"/>
</dbReference>
<feature type="domain" description="2Fe-2S ferredoxin-type" evidence="1">
    <location>
        <begin position="6"/>
        <end position="99"/>
    </location>
</feature>
<dbReference type="PANTHER" id="PTHR42895:SF2">
    <property type="entry name" value="IRON-SULFUR CLUSTER PROTEIN"/>
    <property type="match status" value="1"/>
</dbReference>
<dbReference type="InterPro" id="IPR012675">
    <property type="entry name" value="Beta-grasp_dom_sf"/>
</dbReference>
<dbReference type="KEGG" id="bpb:bpr_I0213"/>
<organism evidence="2 3">
    <name type="scientific">Butyrivibrio proteoclasticus (strain ATCC 51982 / DSM 14932 / B316)</name>
    <name type="common">Clostridium proteoclasticum</name>
    <dbReference type="NCBI Taxonomy" id="515622"/>
    <lineage>
        <taxon>Bacteria</taxon>
        <taxon>Bacillati</taxon>
        <taxon>Bacillota</taxon>
        <taxon>Clostridia</taxon>
        <taxon>Lachnospirales</taxon>
        <taxon>Lachnospiraceae</taxon>
        <taxon>Butyrivibrio</taxon>
    </lineage>
</organism>
<dbReference type="Gene3D" id="3.10.20.30">
    <property type="match status" value="1"/>
</dbReference>
<gene>
    <name evidence="2" type="ordered locus">bpr_I0213</name>
</gene>
<dbReference type="RefSeq" id="WP_013279619.1">
    <property type="nucleotide sequence ID" value="NC_014387.1"/>
</dbReference>
<dbReference type="HOGENOM" id="CLU_019091_0_0_9"/>
<dbReference type="SUPFAM" id="SSF54292">
    <property type="entry name" value="2Fe-2S ferredoxin-like"/>
    <property type="match status" value="1"/>
</dbReference>
<dbReference type="InterPro" id="IPR042259">
    <property type="entry name" value="Raco-like_middle_sf"/>
</dbReference>
<dbReference type="eggNOG" id="COG0633">
    <property type="taxonomic scope" value="Bacteria"/>
</dbReference>
<proteinExistence type="predicted"/>
<dbReference type="Gene3D" id="3.30.420.480">
    <property type="entry name" value="Domain of unknown function (DUF4445)"/>
    <property type="match status" value="1"/>
</dbReference>
<dbReference type="Proteomes" id="UP000001299">
    <property type="component" value="Chromosome 1"/>
</dbReference>
<dbReference type="InterPro" id="IPR036010">
    <property type="entry name" value="2Fe-2S_ferredoxin-like_sf"/>
</dbReference>
<sequence>MEKNKLLITINTNGKKIRLQAPKRRQLKGLLSDAGVQYVLPCGGLGRCGKCRVRFLSGAPDVNSLDKSFLTEKEISDGFRLMCRCIVTSDCEIVLDDVAVKEEEIEVKKSFEIRVKQPLDEKDITGWGIAVDIGTTTLEAMLVGMNDEKTRQVFDIVSGINHQRKYGADVIARISAAAGGDGEKLCQSIREDIKTLIVELVNGREVNKLDYICITGNTTMLHLLRGYDVAGLGEYPYKAVNLDVENISAWELLGDLSEKDFPYLSETRAVLMPGISAFVGADIVSGIDAISMTKMKHKALFVDLGTNGEMAYWDGHKLFVTSTAAGPVFEAGGIVCGTAAIPGAIYGVHIEEKDGKYKVELETIKNKEPSGICGSGVLEAVSELVRNRIVDETGLLTKEYFETGFPLTDGENGIRIYQSDIRNVQLGKAAIAAAWSQLLGETDPEYIEISGGYSSSFDAKKIKYLKLFPQNSKIVLGASNAALVGCMYLLTDLLTSREAGDKAVKRLQKIAETAQVVELVNKADFAEKYVEAMSF</sequence>
<dbReference type="Pfam" id="PF14574">
    <property type="entry name" value="RACo_C_ter"/>
    <property type="match status" value="1"/>
</dbReference>
<evidence type="ECO:0000313" key="3">
    <source>
        <dbReference type="Proteomes" id="UP000001299"/>
    </source>
</evidence>
<keyword evidence="3" id="KW-1185">Reference proteome</keyword>
<dbReference type="EMBL" id="CP001810">
    <property type="protein sequence ID" value="ADL32962.1"/>
    <property type="molecule type" value="Genomic_DNA"/>
</dbReference>